<proteinExistence type="inferred from homology"/>
<evidence type="ECO:0000313" key="6">
    <source>
        <dbReference type="Proteomes" id="UP000199413"/>
    </source>
</evidence>
<dbReference type="PROSITE" id="PS51257">
    <property type="entry name" value="PROKAR_LIPOPROTEIN"/>
    <property type="match status" value="1"/>
</dbReference>
<dbReference type="Pfam" id="PF01547">
    <property type="entry name" value="SBP_bac_1"/>
    <property type="match status" value="1"/>
</dbReference>
<dbReference type="PANTHER" id="PTHR43649:SF34">
    <property type="entry name" value="ABC TRANSPORTER PERIPLASMIC-BINDING PROTEIN YCJN-RELATED"/>
    <property type="match status" value="1"/>
</dbReference>
<dbReference type="PANTHER" id="PTHR43649">
    <property type="entry name" value="ARABINOSE-BINDING PROTEIN-RELATED"/>
    <property type="match status" value="1"/>
</dbReference>
<dbReference type="RefSeq" id="WP_091345615.1">
    <property type="nucleotide sequence ID" value="NZ_FMHV01000002.1"/>
</dbReference>
<dbReference type="Proteomes" id="UP000199413">
    <property type="component" value="Unassembled WGS sequence"/>
</dbReference>
<evidence type="ECO:0000256" key="1">
    <source>
        <dbReference type="ARBA" id="ARBA00008520"/>
    </source>
</evidence>
<keyword evidence="3 4" id="KW-0732">Signal</keyword>
<keyword evidence="2" id="KW-0813">Transport</keyword>
<accession>A0A1C6T1M3</accession>
<protein>
    <submittedName>
        <fullName evidence="5">Carbohydrate ABC transporter substrate-binding protein, CUT1 family</fullName>
    </submittedName>
</protein>
<feature type="chain" id="PRO_5008746277" evidence="4">
    <location>
        <begin position="26"/>
        <end position="464"/>
    </location>
</feature>
<keyword evidence="6" id="KW-1185">Reference proteome</keyword>
<organism evidence="5 6">
    <name type="scientific">Micromonospora rhizosphaerae</name>
    <dbReference type="NCBI Taxonomy" id="568872"/>
    <lineage>
        <taxon>Bacteria</taxon>
        <taxon>Bacillati</taxon>
        <taxon>Actinomycetota</taxon>
        <taxon>Actinomycetes</taxon>
        <taxon>Micromonosporales</taxon>
        <taxon>Micromonosporaceae</taxon>
        <taxon>Micromonospora</taxon>
    </lineage>
</organism>
<evidence type="ECO:0000256" key="2">
    <source>
        <dbReference type="ARBA" id="ARBA00022448"/>
    </source>
</evidence>
<dbReference type="OrthoDB" id="9770625at2"/>
<sequence length="464" mass="48925">MRARYVIAASAVLTFLAGCTTSAPAGNDGGKDQGTAKSITMWTTEDVQERVEATKAIAAKFEASTGIKVNVVAIAEDQFDQVITTAAAEGKLPDLVAALNPAGVQSLAVNELLDTQTPGEIVKDLGENTFSPGALKLTQDKGRQLAVPSDAWSQLLFYRKDLFAKAGLAAPDSFDKITAAASRLNTGGTAGIALATTPGDGFTQQSFEYFALGNGCQMVDANRKVTLDSPQCVNTFRFYNDLASKYSLKGNQDVDTTRANYFAGKTAMVVWSSFLLDELAGLRNDALPTCPECKADPTFLAKNTGVIGPVSGPDGQPAQFGQVVSWAITRDANKPATKKFVEYMMNDGYADWLALAPEGKVPVRKGTADDPQKFVKAWGGLTAGVDKKMPLSSIYSADVINSILSGPDRFDRWGFPQGQGALVGATLGELPVPKAINAMVNGGSPEKAGKDATAAVEEIAKSLK</sequence>
<reference evidence="6" key="1">
    <citation type="submission" date="2016-06" db="EMBL/GenBank/DDBJ databases">
        <authorList>
            <person name="Varghese N."/>
            <person name="Submissions Spin"/>
        </authorList>
    </citation>
    <scope>NUCLEOTIDE SEQUENCE [LARGE SCALE GENOMIC DNA]</scope>
    <source>
        <strain evidence="6">DSM 45431</strain>
    </source>
</reference>
<name>A0A1C6T1M3_9ACTN</name>
<feature type="signal peptide" evidence="4">
    <location>
        <begin position="1"/>
        <end position="25"/>
    </location>
</feature>
<evidence type="ECO:0000256" key="4">
    <source>
        <dbReference type="SAM" id="SignalP"/>
    </source>
</evidence>
<gene>
    <name evidence="5" type="ORF">GA0070624_5324</name>
</gene>
<dbReference type="Gene3D" id="3.40.190.10">
    <property type="entry name" value="Periplasmic binding protein-like II"/>
    <property type="match status" value="1"/>
</dbReference>
<dbReference type="AlphaFoldDB" id="A0A1C6T1M3"/>
<evidence type="ECO:0000313" key="5">
    <source>
        <dbReference type="EMBL" id="SCL35668.1"/>
    </source>
</evidence>
<dbReference type="EMBL" id="FMHV01000002">
    <property type="protein sequence ID" value="SCL35668.1"/>
    <property type="molecule type" value="Genomic_DNA"/>
</dbReference>
<dbReference type="SUPFAM" id="SSF53850">
    <property type="entry name" value="Periplasmic binding protein-like II"/>
    <property type="match status" value="1"/>
</dbReference>
<dbReference type="InterPro" id="IPR006059">
    <property type="entry name" value="SBP"/>
</dbReference>
<dbReference type="STRING" id="568872.GA0070624_5324"/>
<evidence type="ECO:0000256" key="3">
    <source>
        <dbReference type="ARBA" id="ARBA00022729"/>
    </source>
</evidence>
<comment type="similarity">
    <text evidence="1">Belongs to the bacterial solute-binding protein 1 family.</text>
</comment>
<dbReference type="InterPro" id="IPR050490">
    <property type="entry name" value="Bact_solute-bd_prot1"/>
</dbReference>